<proteinExistence type="predicted"/>
<dbReference type="EMBL" id="KZ819290">
    <property type="protein sequence ID" value="PWN98942.1"/>
    <property type="molecule type" value="Genomic_DNA"/>
</dbReference>
<feature type="transmembrane region" description="Helical" evidence="1">
    <location>
        <begin position="209"/>
        <end position="231"/>
    </location>
</feature>
<feature type="transmembrane region" description="Helical" evidence="1">
    <location>
        <begin position="15"/>
        <end position="32"/>
    </location>
</feature>
<keyword evidence="1" id="KW-1133">Transmembrane helix</keyword>
<organism evidence="2 3">
    <name type="scientific">Tilletiopsis washingtonensis</name>
    <dbReference type="NCBI Taxonomy" id="58919"/>
    <lineage>
        <taxon>Eukaryota</taxon>
        <taxon>Fungi</taxon>
        <taxon>Dikarya</taxon>
        <taxon>Basidiomycota</taxon>
        <taxon>Ustilaginomycotina</taxon>
        <taxon>Exobasidiomycetes</taxon>
        <taxon>Entylomatales</taxon>
        <taxon>Entylomatales incertae sedis</taxon>
        <taxon>Tilletiopsis</taxon>
    </lineage>
</organism>
<gene>
    <name evidence="2" type="ORF">FA09DRAFT_329409</name>
</gene>
<feature type="transmembrane region" description="Helical" evidence="1">
    <location>
        <begin position="322"/>
        <end position="346"/>
    </location>
</feature>
<keyword evidence="3" id="KW-1185">Reference proteome</keyword>
<feature type="transmembrane region" description="Helical" evidence="1">
    <location>
        <begin position="281"/>
        <end position="301"/>
    </location>
</feature>
<dbReference type="OrthoDB" id="3354352at2759"/>
<dbReference type="Proteomes" id="UP000245946">
    <property type="component" value="Unassembled WGS sequence"/>
</dbReference>
<protein>
    <submittedName>
        <fullName evidence="2">Uncharacterized protein</fullName>
    </submittedName>
</protein>
<dbReference type="GeneID" id="37269716"/>
<accession>A0A316ZDF4</accession>
<feature type="transmembrane region" description="Helical" evidence="1">
    <location>
        <begin position="177"/>
        <end position="197"/>
    </location>
</feature>
<evidence type="ECO:0000256" key="1">
    <source>
        <dbReference type="SAM" id="Phobius"/>
    </source>
</evidence>
<reference evidence="2 3" key="1">
    <citation type="journal article" date="2018" name="Mol. Biol. Evol.">
        <title>Broad Genomic Sampling Reveals a Smut Pathogenic Ancestry of the Fungal Clade Ustilaginomycotina.</title>
        <authorList>
            <person name="Kijpornyongpan T."/>
            <person name="Mondo S.J."/>
            <person name="Barry K."/>
            <person name="Sandor L."/>
            <person name="Lee J."/>
            <person name="Lipzen A."/>
            <person name="Pangilinan J."/>
            <person name="LaButti K."/>
            <person name="Hainaut M."/>
            <person name="Henrissat B."/>
            <person name="Grigoriev I.V."/>
            <person name="Spatafora J.W."/>
            <person name="Aime M.C."/>
        </authorList>
    </citation>
    <scope>NUCLEOTIDE SEQUENCE [LARGE SCALE GENOMIC DNA]</scope>
    <source>
        <strain evidence="2 3">MCA 4186</strain>
    </source>
</reference>
<keyword evidence="1" id="KW-0472">Membrane</keyword>
<dbReference type="AlphaFoldDB" id="A0A316ZDF4"/>
<evidence type="ECO:0000313" key="2">
    <source>
        <dbReference type="EMBL" id="PWN98942.1"/>
    </source>
</evidence>
<sequence length="363" mass="40172">MARLSELPAAVPRPTAPLAFLGAFAIVFGLTLRHLAFNFINPGDFYAQLAHLDTPALYRDIGVAPGAWPENEAGRIFGSLVFFFRDMLRLPRADGLILILASVFAPLITFQTLESLKQGRHALLHPALFALSAALGQVILIGAASNILWVPVYAYTRWQETSKKTVDIHPLPSPARWAVHTGTTTTLLTALTFLPMLLPSTGPDSGNFLLPNVVFQAYPLLYVILFFLPLSRQSDKPRAAAADSYRLLSVLLIAPWWAGVYKYGPVVLAAWRRGGFTHDGYHVLTLDMIGGMVAAYLMVLIDSYADEARVKATGERVHHRRFFFEEIFGLMGLLTLGPGAAFALYFRRREHLAERARLGLKDE</sequence>
<keyword evidence="1" id="KW-0812">Transmembrane</keyword>
<feature type="transmembrane region" description="Helical" evidence="1">
    <location>
        <begin position="133"/>
        <end position="156"/>
    </location>
</feature>
<feature type="transmembrane region" description="Helical" evidence="1">
    <location>
        <begin position="243"/>
        <end position="261"/>
    </location>
</feature>
<dbReference type="RefSeq" id="XP_025599221.1">
    <property type="nucleotide sequence ID" value="XM_025742172.1"/>
</dbReference>
<evidence type="ECO:0000313" key="3">
    <source>
        <dbReference type="Proteomes" id="UP000245946"/>
    </source>
</evidence>
<name>A0A316ZDF4_9BASI</name>
<feature type="transmembrane region" description="Helical" evidence="1">
    <location>
        <begin position="95"/>
        <end position="113"/>
    </location>
</feature>